<organism evidence="2 3">
    <name type="scientific">Thalassiosira oceanica</name>
    <name type="common">Marine diatom</name>
    <dbReference type="NCBI Taxonomy" id="159749"/>
    <lineage>
        <taxon>Eukaryota</taxon>
        <taxon>Sar</taxon>
        <taxon>Stramenopiles</taxon>
        <taxon>Ochrophyta</taxon>
        <taxon>Bacillariophyta</taxon>
        <taxon>Coscinodiscophyceae</taxon>
        <taxon>Thalassiosirophycidae</taxon>
        <taxon>Thalassiosirales</taxon>
        <taxon>Thalassiosiraceae</taxon>
        <taxon>Thalassiosira</taxon>
    </lineage>
</organism>
<dbReference type="OrthoDB" id="49665at2759"/>
<keyword evidence="3" id="KW-1185">Reference proteome</keyword>
<dbReference type="Proteomes" id="UP000266841">
    <property type="component" value="Unassembled WGS sequence"/>
</dbReference>
<dbReference type="eggNOG" id="ENOG502QZGX">
    <property type="taxonomic scope" value="Eukaryota"/>
</dbReference>
<feature type="region of interest" description="Disordered" evidence="1">
    <location>
        <begin position="105"/>
        <end position="146"/>
    </location>
</feature>
<sequence>MMQSRPDRRPDGASADSIRASLRRQFDAVYGPDAKGDAPNGASRFDEYFRCMRRHVLAEAGPSDHHGELNRLLKTNKMKRLHNRFVLAILRDSMKAELPRRHVPEAWLPREEGSAARPAPVDADDASPDDSDGPYCDLLGLEEDDP</sequence>
<comment type="caution">
    <text evidence="2">The sequence shown here is derived from an EMBL/GenBank/DDBJ whole genome shotgun (WGS) entry which is preliminary data.</text>
</comment>
<gene>
    <name evidence="2" type="ORF">THAOC_25133</name>
</gene>
<feature type="compositionally biased region" description="Basic and acidic residues" evidence="1">
    <location>
        <begin position="105"/>
        <end position="114"/>
    </location>
</feature>
<protein>
    <submittedName>
        <fullName evidence="2">Uncharacterized protein</fullName>
    </submittedName>
</protein>
<evidence type="ECO:0000256" key="1">
    <source>
        <dbReference type="SAM" id="MobiDB-lite"/>
    </source>
</evidence>
<evidence type="ECO:0000313" key="3">
    <source>
        <dbReference type="Proteomes" id="UP000266841"/>
    </source>
</evidence>
<name>K0RN42_THAOC</name>
<proteinExistence type="predicted"/>
<accession>K0RN42</accession>
<dbReference type="AlphaFoldDB" id="K0RN42"/>
<feature type="compositionally biased region" description="Acidic residues" evidence="1">
    <location>
        <begin position="122"/>
        <end position="132"/>
    </location>
</feature>
<reference evidence="2 3" key="1">
    <citation type="journal article" date="2012" name="Genome Biol.">
        <title>Genome and low-iron response of an oceanic diatom adapted to chronic iron limitation.</title>
        <authorList>
            <person name="Lommer M."/>
            <person name="Specht M."/>
            <person name="Roy A.S."/>
            <person name="Kraemer L."/>
            <person name="Andreson R."/>
            <person name="Gutowska M.A."/>
            <person name="Wolf J."/>
            <person name="Bergner S.V."/>
            <person name="Schilhabel M.B."/>
            <person name="Klostermeier U.C."/>
            <person name="Beiko R.G."/>
            <person name="Rosenstiel P."/>
            <person name="Hippler M."/>
            <person name="Laroche J."/>
        </authorList>
    </citation>
    <scope>NUCLEOTIDE SEQUENCE [LARGE SCALE GENOMIC DNA]</scope>
    <source>
        <strain evidence="2 3">CCMP1005</strain>
    </source>
</reference>
<dbReference type="EMBL" id="AGNL01034625">
    <property type="protein sequence ID" value="EJK55163.1"/>
    <property type="molecule type" value="Genomic_DNA"/>
</dbReference>
<feature type="non-terminal residue" evidence="2">
    <location>
        <position position="146"/>
    </location>
</feature>
<evidence type="ECO:0000313" key="2">
    <source>
        <dbReference type="EMBL" id="EJK55163.1"/>
    </source>
</evidence>